<accession>A0A8J3SW45</accession>
<dbReference type="InterPro" id="IPR003018">
    <property type="entry name" value="GAF"/>
</dbReference>
<evidence type="ECO:0000259" key="1">
    <source>
        <dbReference type="SMART" id="SM00065"/>
    </source>
</evidence>
<dbReference type="PANTHER" id="PTHR43102">
    <property type="entry name" value="SLR1143 PROTEIN"/>
    <property type="match status" value="1"/>
</dbReference>
<comment type="caution">
    <text evidence="2">The sequence shown here is derived from an EMBL/GenBank/DDBJ whole genome shotgun (WGS) entry which is preliminary data.</text>
</comment>
<dbReference type="InterPro" id="IPR029016">
    <property type="entry name" value="GAF-like_dom_sf"/>
</dbReference>
<dbReference type="RefSeq" id="WP_203874306.1">
    <property type="nucleotide sequence ID" value="NZ_BOOK01000012.1"/>
</dbReference>
<dbReference type="AlphaFoldDB" id="A0A8J3SW45"/>
<evidence type="ECO:0000313" key="2">
    <source>
        <dbReference type="EMBL" id="GIH99865.1"/>
    </source>
</evidence>
<dbReference type="EMBL" id="BOOK01000012">
    <property type="protein sequence ID" value="GIH99865.1"/>
    <property type="molecule type" value="Genomic_DNA"/>
</dbReference>
<organism evidence="2 3">
    <name type="scientific">Planobispora takensis</name>
    <dbReference type="NCBI Taxonomy" id="1367882"/>
    <lineage>
        <taxon>Bacteria</taxon>
        <taxon>Bacillati</taxon>
        <taxon>Actinomycetota</taxon>
        <taxon>Actinomycetes</taxon>
        <taxon>Streptosporangiales</taxon>
        <taxon>Streptosporangiaceae</taxon>
        <taxon>Planobispora</taxon>
    </lineage>
</organism>
<dbReference type="Gene3D" id="3.30.450.40">
    <property type="match status" value="1"/>
</dbReference>
<feature type="domain" description="GAF" evidence="1">
    <location>
        <begin position="26"/>
        <end position="173"/>
    </location>
</feature>
<sequence length="177" mass="18857">MNTDLTALTGLERLTEVASYDLADPGLRAALDTITRRTAERLGQPISLVTVLLDSVQLFAGTHGLPDSWITELGGTPGEWAFCAEVVRSGRPYTVTDLSADPVQHDNPMVVVEGARSYAGVPLIAPGGQILGGHCVIGVEPHEYGEADVEVLRETAGEIVRLLQRYRHTVPEAAACG</sequence>
<keyword evidence="3" id="KW-1185">Reference proteome</keyword>
<dbReference type="Proteomes" id="UP000634476">
    <property type="component" value="Unassembled WGS sequence"/>
</dbReference>
<proteinExistence type="predicted"/>
<dbReference type="Pfam" id="PF13185">
    <property type="entry name" value="GAF_2"/>
    <property type="match status" value="1"/>
</dbReference>
<evidence type="ECO:0000313" key="3">
    <source>
        <dbReference type="Proteomes" id="UP000634476"/>
    </source>
</evidence>
<protein>
    <recommendedName>
        <fullName evidence="1">GAF domain-containing protein</fullName>
    </recommendedName>
</protein>
<dbReference type="SUPFAM" id="SSF55781">
    <property type="entry name" value="GAF domain-like"/>
    <property type="match status" value="1"/>
</dbReference>
<gene>
    <name evidence="2" type="ORF">Pta02_18740</name>
</gene>
<dbReference type="PANTHER" id="PTHR43102:SF2">
    <property type="entry name" value="GAF DOMAIN-CONTAINING PROTEIN"/>
    <property type="match status" value="1"/>
</dbReference>
<dbReference type="SMART" id="SM00065">
    <property type="entry name" value="GAF"/>
    <property type="match status" value="1"/>
</dbReference>
<name>A0A8J3SW45_9ACTN</name>
<reference evidence="2" key="1">
    <citation type="submission" date="2021-01" db="EMBL/GenBank/DDBJ databases">
        <title>Whole genome shotgun sequence of Planobispora takensis NBRC 109077.</title>
        <authorList>
            <person name="Komaki H."/>
            <person name="Tamura T."/>
        </authorList>
    </citation>
    <scope>NUCLEOTIDE SEQUENCE</scope>
    <source>
        <strain evidence="2">NBRC 109077</strain>
    </source>
</reference>